<organism evidence="1">
    <name type="scientific">bioreactor metagenome</name>
    <dbReference type="NCBI Taxonomy" id="1076179"/>
    <lineage>
        <taxon>unclassified sequences</taxon>
        <taxon>metagenomes</taxon>
        <taxon>ecological metagenomes</taxon>
    </lineage>
</organism>
<dbReference type="AlphaFoldDB" id="A0A645FP65"/>
<name>A0A645FP65_9ZZZZ</name>
<reference evidence="1" key="1">
    <citation type="submission" date="2019-08" db="EMBL/GenBank/DDBJ databases">
        <authorList>
            <person name="Kucharzyk K."/>
            <person name="Murdoch R.W."/>
            <person name="Higgins S."/>
            <person name="Loffler F."/>
        </authorList>
    </citation>
    <scope>NUCLEOTIDE SEQUENCE</scope>
</reference>
<evidence type="ECO:0000313" key="1">
    <source>
        <dbReference type="EMBL" id="MPN13983.1"/>
    </source>
</evidence>
<comment type="caution">
    <text evidence="1">The sequence shown here is derived from an EMBL/GenBank/DDBJ whole genome shotgun (WGS) entry which is preliminary data.</text>
</comment>
<gene>
    <name evidence="1" type="ORF">SDC9_161309</name>
</gene>
<accession>A0A645FP65</accession>
<protein>
    <submittedName>
        <fullName evidence="1">Uncharacterized protein</fullName>
    </submittedName>
</protein>
<proteinExistence type="predicted"/>
<dbReference type="EMBL" id="VSSQ01060556">
    <property type="protein sequence ID" value="MPN13983.1"/>
    <property type="molecule type" value="Genomic_DNA"/>
</dbReference>
<sequence>MVGEVGAADNMQIFPEILRNGHQGADDVFQNIFVVDQNSGGTFVFGQRHENGGQVESVFQFFLRRSVNQHRLRFAAECGCTLCKETAYRLLSHHQ</sequence>